<dbReference type="AlphaFoldDB" id="A0A8J4X6I7"/>
<evidence type="ECO:0000313" key="2">
    <source>
        <dbReference type="Proteomes" id="UP000727407"/>
    </source>
</evidence>
<keyword evidence="2" id="KW-1185">Reference proteome</keyword>
<proteinExistence type="predicted"/>
<dbReference type="EMBL" id="QNUK01000071">
    <property type="protein sequence ID" value="KAF5903629.1"/>
    <property type="molecule type" value="Genomic_DNA"/>
</dbReference>
<comment type="caution">
    <text evidence="1">The sequence shown here is derived from an EMBL/GenBank/DDBJ whole genome shotgun (WGS) entry which is preliminary data.</text>
</comment>
<organism evidence="1 2">
    <name type="scientific">Clarias magur</name>
    <name type="common">Asian catfish</name>
    <name type="synonym">Macropteronotus magur</name>
    <dbReference type="NCBI Taxonomy" id="1594786"/>
    <lineage>
        <taxon>Eukaryota</taxon>
        <taxon>Metazoa</taxon>
        <taxon>Chordata</taxon>
        <taxon>Craniata</taxon>
        <taxon>Vertebrata</taxon>
        <taxon>Euteleostomi</taxon>
        <taxon>Actinopterygii</taxon>
        <taxon>Neopterygii</taxon>
        <taxon>Teleostei</taxon>
        <taxon>Ostariophysi</taxon>
        <taxon>Siluriformes</taxon>
        <taxon>Clariidae</taxon>
        <taxon>Clarias</taxon>
    </lineage>
</organism>
<name>A0A8J4X6I7_CLAMG</name>
<dbReference type="Proteomes" id="UP000727407">
    <property type="component" value="Unassembled WGS sequence"/>
</dbReference>
<evidence type="ECO:0000313" key="1">
    <source>
        <dbReference type="EMBL" id="KAF5903629.1"/>
    </source>
</evidence>
<accession>A0A8J4X6I7</accession>
<reference evidence="1" key="1">
    <citation type="submission" date="2020-07" db="EMBL/GenBank/DDBJ databases">
        <title>Clarias magur genome sequencing, assembly and annotation.</title>
        <authorList>
            <person name="Kushwaha B."/>
            <person name="Kumar R."/>
            <person name="Das P."/>
            <person name="Joshi C.G."/>
            <person name="Kumar D."/>
            <person name="Nagpure N.S."/>
            <person name="Pandey M."/>
            <person name="Agarwal S."/>
            <person name="Srivastava S."/>
            <person name="Singh M."/>
            <person name="Sahoo L."/>
            <person name="Jayasankar P."/>
            <person name="Meher P.K."/>
            <person name="Koringa P.G."/>
            <person name="Iquebal M.A."/>
            <person name="Das S.P."/>
            <person name="Bit A."/>
            <person name="Patnaik S."/>
            <person name="Patel N."/>
            <person name="Shah T.M."/>
            <person name="Hinsu A."/>
            <person name="Jena J.K."/>
        </authorList>
    </citation>
    <scope>NUCLEOTIDE SEQUENCE</scope>
    <source>
        <strain evidence="1">CIFAMagur01</strain>
        <tissue evidence="1">Testis</tissue>
    </source>
</reference>
<gene>
    <name evidence="1" type="ORF">DAT39_006670</name>
</gene>
<sequence>MDILQEVLRSTRAVQRLYLARLRQQRPQPGHLHHVQHRVPTSLHQDPELLIPRLCNPSGTDAGRVPRGFLVWCFLLHVCRNCSESIQAVFDEGNDCQGHHGG</sequence>
<protein>
    <submittedName>
        <fullName evidence="1">Uncharacterized protein</fullName>
    </submittedName>
</protein>